<dbReference type="EMBL" id="BMYF01000001">
    <property type="protein sequence ID" value="GHB23647.1"/>
    <property type="molecule type" value="Genomic_DNA"/>
</dbReference>
<dbReference type="PROSITE" id="PS51186">
    <property type="entry name" value="GNAT"/>
    <property type="match status" value="1"/>
</dbReference>
<gene>
    <name evidence="4" type="ORF">GCM10008106_00230</name>
</gene>
<keyword evidence="1" id="KW-0808">Transferase</keyword>
<evidence type="ECO:0000259" key="3">
    <source>
        <dbReference type="PROSITE" id="PS51186"/>
    </source>
</evidence>
<protein>
    <submittedName>
        <fullName evidence="4">N-acetyltransferase</fullName>
    </submittedName>
</protein>
<keyword evidence="5" id="KW-1185">Reference proteome</keyword>
<accession>A0A8J3CSI9</accession>
<evidence type="ECO:0000313" key="5">
    <source>
        <dbReference type="Proteomes" id="UP000642809"/>
    </source>
</evidence>
<dbReference type="Gene3D" id="3.40.630.30">
    <property type="match status" value="1"/>
</dbReference>
<dbReference type="Pfam" id="PF13673">
    <property type="entry name" value="Acetyltransf_10"/>
    <property type="match status" value="1"/>
</dbReference>
<dbReference type="GO" id="GO:0016747">
    <property type="term" value="F:acyltransferase activity, transferring groups other than amino-acyl groups"/>
    <property type="evidence" value="ECO:0007669"/>
    <property type="project" value="InterPro"/>
</dbReference>
<dbReference type="RefSeq" id="WP_189578200.1">
    <property type="nucleotide sequence ID" value="NZ_BMYF01000001.1"/>
</dbReference>
<evidence type="ECO:0000313" key="4">
    <source>
        <dbReference type="EMBL" id="GHB23647.1"/>
    </source>
</evidence>
<name>A0A8J3CSI9_9BACT</name>
<dbReference type="PANTHER" id="PTHR43800:SF1">
    <property type="entry name" value="PEPTIDYL-LYSINE N-ACETYLTRANSFERASE YJAB"/>
    <property type="match status" value="1"/>
</dbReference>
<sequence>MIEIRLATSSDIPEIQKIALETWPLTFGEILSKEQITYMLDWMYSTEMLENQMQYEGHIFLLAFDSDLKIFIGFAGIQHAAKDQKTKIHKLYIKAGQQGKGVGKKLVEHIQILATKINDQALFLNVNKYNEQAIKFYQYIGFIEVAQEVIDIGRGFVMDDYIMEKPL</sequence>
<proteinExistence type="predicted"/>
<evidence type="ECO:0000256" key="1">
    <source>
        <dbReference type="ARBA" id="ARBA00022679"/>
    </source>
</evidence>
<dbReference type="AlphaFoldDB" id="A0A8J3CSI9"/>
<keyword evidence="2" id="KW-0012">Acyltransferase</keyword>
<dbReference type="InterPro" id="IPR016181">
    <property type="entry name" value="Acyl_CoA_acyltransferase"/>
</dbReference>
<dbReference type="PANTHER" id="PTHR43800">
    <property type="entry name" value="PEPTIDYL-LYSINE N-ACETYLTRANSFERASE YJAB"/>
    <property type="match status" value="1"/>
</dbReference>
<comment type="caution">
    <text evidence="4">The sequence shown here is derived from an EMBL/GenBank/DDBJ whole genome shotgun (WGS) entry which is preliminary data.</text>
</comment>
<reference evidence="4" key="2">
    <citation type="submission" date="2020-09" db="EMBL/GenBank/DDBJ databases">
        <authorList>
            <person name="Sun Q."/>
            <person name="Kim S."/>
        </authorList>
    </citation>
    <scope>NUCLEOTIDE SEQUENCE</scope>
    <source>
        <strain evidence="4">KCTC 23224</strain>
    </source>
</reference>
<dbReference type="SUPFAM" id="SSF55729">
    <property type="entry name" value="Acyl-CoA N-acyltransferases (Nat)"/>
    <property type="match status" value="1"/>
</dbReference>
<dbReference type="InterPro" id="IPR000182">
    <property type="entry name" value="GNAT_dom"/>
</dbReference>
<feature type="domain" description="N-acetyltransferase" evidence="3">
    <location>
        <begin position="2"/>
        <end position="167"/>
    </location>
</feature>
<dbReference type="CDD" id="cd04301">
    <property type="entry name" value="NAT_SF"/>
    <property type="match status" value="1"/>
</dbReference>
<reference evidence="4" key="1">
    <citation type="journal article" date="2014" name="Int. J. Syst. Evol. Microbiol.">
        <title>Complete genome sequence of Corynebacterium casei LMG S-19264T (=DSM 44701T), isolated from a smear-ripened cheese.</title>
        <authorList>
            <consortium name="US DOE Joint Genome Institute (JGI-PGF)"/>
            <person name="Walter F."/>
            <person name="Albersmeier A."/>
            <person name="Kalinowski J."/>
            <person name="Ruckert C."/>
        </authorList>
    </citation>
    <scope>NUCLEOTIDE SEQUENCE</scope>
    <source>
        <strain evidence="4">KCTC 23224</strain>
    </source>
</reference>
<organism evidence="4 5">
    <name type="scientific">Mongoliitalea lutea</name>
    <dbReference type="NCBI Taxonomy" id="849756"/>
    <lineage>
        <taxon>Bacteria</taxon>
        <taxon>Pseudomonadati</taxon>
        <taxon>Bacteroidota</taxon>
        <taxon>Cytophagia</taxon>
        <taxon>Cytophagales</taxon>
        <taxon>Cyclobacteriaceae</taxon>
        <taxon>Mongoliitalea</taxon>
    </lineage>
</organism>
<dbReference type="Proteomes" id="UP000642809">
    <property type="component" value="Unassembled WGS sequence"/>
</dbReference>
<evidence type="ECO:0000256" key="2">
    <source>
        <dbReference type="ARBA" id="ARBA00023315"/>
    </source>
</evidence>